<organism evidence="1 2">
    <name type="scientific">Amblyomma americanum</name>
    <name type="common">Lone star tick</name>
    <dbReference type="NCBI Taxonomy" id="6943"/>
    <lineage>
        <taxon>Eukaryota</taxon>
        <taxon>Metazoa</taxon>
        <taxon>Ecdysozoa</taxon>
        <taxon>Arthropoda</taxon>
        <taxon>Chelicerata</taxon>
        <taxon>Arachnida</taxon>
        <taxon>Acari</taxon>
        <taxon>Parasitiformes</taxon>
        <taxon>Ixodida</taxon>
        <taxon>Ixodoidea</taxon>
        <taxon>Ixodidae</taxon>
        <taxon>Amblyomminae</taxon>
        <taxon>Amblyomma</taxon>
    </lineage>
</organism>
<keyword evidence="2" id="KW-1185">Reference proteome</keyword>
<dbReference type="AlphaFoldDB" id="A0AAQ4ET66"/>
<accession>A0AAQ4ET66</accession>
<sequence length="140" mass="15638">MSEKAHWFVPQNQKRIDFDARQDHSVGAANAEARRRNRQATATIMKEAATMIFTDKFLDNLFGYSCSVCDRLWFENDFTAAALHQLPVLSCEFPDSDLLMFRLCASSLSSVRSDQVPHLSGTKGYQVCAQGTSPASAQQQ</sequence>
<protein>
    <submittedName>
        <fullName evidence="1">Uncharacterized protein</fullName>
    </submittedName>
</protein>
<evidence type="ECO:0000313" key="1">
    <source>
        <dbReference type="EMBL" id="KAK8777825.1"/>
    </source>
</evidence>
<reference evidence="1 2" key="1">
    <citation type="journal article" date="2023" name="Arcadia Sci">
        <title>De novo assembly of a long-read Amblyomma americanum tick genome.</title>
        <authorList>
            <person name="Chou S."/>
            <person name="Poskanzer K.E."/>
            <person name="Rollins M."/>
            <person name="Thuy-Boun P.S."/>
        </authorList>
    </citation>
    <scope>NUCLEOTIDE SEQUENCE [LARGE SCALE GENOMIC DNA]</scope>
    <source>
        <strain evidence="1">F_SG_1</strain>
        <tissue evidence="1">Salivary glands</tissue>
    </source>
</reference>
<name>A0AAQ4ET66_AMBAM</name>
<dbReference type="EMBL" id="JARKHS020011429">
    <property type="protein sequence ID" value="KAK8777825.1"/>
    <property type="molecule type" value="Genomic_DNA"/>
</dbReference>
<gene>
    <name evidence="1" type="ORF">V5799_020834</name>
</gene>
<evidence type="ECO:0000313" key="2">
    <source>
        <dbReference type="Proteomes" id="UP001321473"/>
    </source>
</evidence>
<dbReference type="Proteomes" id="UP001321473">
    <property type="component" value="Unassembled WGS sequence"/>
</dbReference>
<comment type="caution">
    <text evidence="1">The sequence shown here is derived from an EMBL/GenBank/DDBJ whole genome shotgun (WGS) entry which is preliminary data.</text>
</comment>
<proteinExistence type="predicted"/>